<feature type="non-terminal residue" evidence="2">
    <location>
        <position position="80"/>
    </location>
</feature>
<reference evidence="2" key="1">
    <citation type="journal article" date="2014" name="Front. Microbiol.">
        <title>High frequency of phylogenetically diverse reductive dehalogenase-homologous genes in deep subseafloor sedimentary metagenomes.</title>
        <authorList>
            <person name="Kawai M."/>
            <person name="Futagami T."/>
            <person name="Toyoda A."/>
            <person name="Takaki Y."/>
            <person name="Nishi S."/>
            <person name="Hori S."/>
            <person name="Arai W."/>
            <person name="Tsubouchi T."/>
            <person name="Morono Y."/>
            <person name="Uchiyama I."/>
            <person name="Ito T."/>
            <person name="Fujiyama A."/>
            <person name="Inagaki F."/>
            <person name="Takami H."/>
        </authorList>
    </citation>
    <scope>NUCLEOTIDE SEQUENCE</scope>
    <source>
        <strain evidence="2">Expedition CK06-06</strain>
    </source>
</reference>
<evidence type="ECO:0000256" key="1">
    <source>
        <dbReference type="SAM" id="MobiDB-lite"/>
    </source>
</evidence>
<dbReference type="AlphaFoldDB" id="X1P870"/>
<name>X1P870_9ZZZZ</name>
<sequence>MMTVKDWHKLASSTNEAAHTAHEYAKSLFALARAYRRQAAKLKDETSQQTPQENERSDRQLLTKILIDLTGFVDDSSSSA</sequence>
<proteinExistence type="predicted"/>
<feature type="region of interest" description="Disordered" evidence="1">
    <location>
        <begin position="40"/>
        <end position="59"/>
    </location>
</feature>
<organism evidence="2">
    <name type="scientific">marine sediment metagenome</name>
    <dbReference type="NCBI Taxonomy" id="412755"/>
    <lineage>
        <taxon>unclassified sequences</taxon>
        <taxon>metagenomes</taxon>
        <taxon>ecological metagenomes</taxon>
    </lineage>
</organism>
<dbReference type="EMBL" id="BARV01032547">
    <property type="protein sequence ID" value="GAI35240.1"/>
    <property type="molecule type" value="Genomic_DNA"/>
</dbReference>
<protein>
    <submittedName>
        <fullName evidence="2">Uncharacterized protein</fullName>
    </submittedName>
</protein>
<evidence type="ECO:0000313" key="2">
    <source>
        <dbReference type="EMBL" id="GAI35240.1"/>
    </source>
</evidence>
<accession>X1P870</accession>
<gene>
    <name evidence="2" type="ORF">S06H3_51301</name>
</gene>
<comment type="caution">
    <text evidence="2">The sequence shown here is derived from an EMBL/GenBank/DDBJ whole genome shotgun (WGS) entry which is preliminary data.</text>
</comment>